<evidence type="ECO:0000313" key="1">
    <source>
        <dbReference type="EMBL" id="NVF11895.1"/>
    </source>
</evidence>
<comment type="caution">
    <text evidence="1">The sequence shown here is derived from an EMBL/GenBank/DDBJ whole genome shotgun (WGS) entry which is preliminary data.</text>
</comment>
<keyword evidence="2" id="KW-1185">Reference proteome</keyword>
<protein>
    <submittedName>
        <fullName evidence="1">Uncharacterized protein</fullName>
    </submittedName>
</protein>
<organism evidence="1 2">
    <name type="scientific">Anaerococcus faecalis</name>
    <dbReference type="NCBI Taxonomy" id="2742993"/>
    <lineage>
        <taxon>Bacteria</taxon>
        <taxon>Bacillati</taxon>
        <taxon>Bacillota</taxon>
        <taxon>Tissierellia</taxon>
        <taxon>Tissierellales</taxon>
        <taxon>Peptoniphilaceae</taxon>
        <taxon>Anaerococcus</taxon>
    </lineage>
</organism>
<gene>
    <name evidence="1" type="ORF">HV819_07875</name>
</gene>
<accession>A0ABX2NB49</accession>
<evidence type="ECO:0000313" key="2">
    <source>
        <dbReference type="Proteomes" id="UP000540919"/>
    </source>
</evidence>
<name>A0ABX2NB49_9FIRM</name>
<dbReference type="Proteomes" id="UP000540919">
    <property type="component" value="Unassembled WGS sequence"/>
</dbReference>
<dbReference type="EMBL" id="JABVBA010000007">
    <property type="protein sequence ID" value="NVF11895.1"/>
    <property type="molecule type" value="Genomic_DNA"/>
</dbReference>
<proteinExistence type="predicted"/>
<reference evidence="1 2" key="1">
    <citation type="submission" date="2020-06" db="EMBL/GenBank/DDBJ databases">
        <title>Anaerococcus sp. nov., isolated form swine feces.</title>
        <authorList>
            <person name="Yu S."/>
        </authorList>
    </citation>
    <scope>NUCLEOTIDE SEQUENCE [LARGE SCALE GENOMIC DNA]</scope>
    <source>
        <strain evidence="1 2">AGMB00486</strain>
    </source>
</reference>
<sequence length="50" mass="5886">MDLDRCTSVQNEKKKLKSLIKTIEKINIKNNIFLTYNNFENWVAASINKI</sequence>